<organism evidence="2 3">
    <name type="scientific">Leifsonia xyli subsp. cynodontis DSM 46306</name>
    <dbReference type="NCBI Taxonomy" id="1389489"/>
    <lineage>
        <taxon>Bacteria</taxon>
        <taxon>Bacillati</taxon>
        <taxon>Actinomycetota</taxon>
        <taxon>Actinomycetes</taxon>
        <taxon>Micrococcales</taxon>
        <taxon>Microbacteriaceae</taxon>
        <taxon>Leifsonia</taxon>
    </lineage>
</organism>
<dbReference type="RefSeq" id="WP_021755438.1">
    <property type="nucleotide sequence ID" value="NC_022438.1"/>
</dbReference>
<keyword evidence="3" id="KW-1185">Reference proteome</keyword>
<proteinExistence type="predicted"/>
<dbReference type="PATRIC" id="fig|1389489.3.peg.1861"/>
<keyword evidence="1" id="KW-0812">Transmembrane</keyword>
<dbReference type="eggNOG" id="ENOG502ZJ9I">
    <property type="taxonomic scope" value="Bacteria"/>
</dbReference>
<dbReference type="STRING" id="1389489.O159_19360"/>
<protein>
    <submittedName>
        <fullName evidence="2">Uncharacterized protein</fullName>
    </submittedName>
</protein>
<dbReference type="EMBL" id="CP006734">
    <property type="protein sequence ID" value="AGW41953.1"/>
    <property type="molecule type" value="Genomic_DNA"/>
</dbReference>
<keyword evidence="1" id="KW-1133">Transmembrane helix</keyword>
<name>U3PEF4_LEIXC</name>
<dbReference type="AlphaFoldDB" id="U3PEF4"/>
<reference evidence="2 3" key="1">
    <citation type="journal article" date="2013" name="Genome Announc.">
        <title>Complete Genome Sequence of Leifsonia xyli subsp. cynodontis Strain DSM46306, a Gram-Positive Bacterial Pathogen of Grasses.</title>
        <authorList>
            <person name="Monteiro-Vitorello C.B."/>
            <person name="Zerillo M.M."/>
            <person name="Van Sluys M.A."/>
            <person name="Camargo L.E."/>
            <person name="Kitajima J.P."/>
        </authorList>
    </citation>
    <scope>NUCLEOTIDE SEQUENCE [LARGE SCALE GENOMIC DNA]</scope>
    <source>
        <strain evidence="2 3">DSM 46306</strain>
    </source>
</reference>
<evidence type="ECO:0000256" key="1">
    <source>
        <dbReference type="SAM" id="Phobius"/>
    </source>
</evidence>
<evidence type="ECO:0000313" key="2">
    <source>
        <dbReference type="EMBL" id="AGW41953.1"/>
    </source>
</evidence>
<accession>U3PEF4</accession>
<dbReference type="Proteomes" id="UP000016743">
    <property type="component" value="Chromosome"/>
</dbReference>
<sequence>MSDLLLRASAWLAATPTPAPSGGPVGDQVTPGVVGFVVTFLIAVAAVLLILDMTRRIRRVRYREEIAQKLDAEQAASTGDDTGDRRS</sequence>
<feature type="transmembrane region" description="Helical" evidence="1">
    <location>
        <begin position="31"/>
        <end position="51"/>
    </location>
</feature>
<dbReference type="HOGENOM" id="CLU_159938_1_0_11"/>
<dbReference type="KEGG" id="lxy:O159_19360"/>
<evidence type="ECO:0000313" key="3">
    <source>
        <dbReference type="Proteomes" id="UP000016743"/>
    </source>
</evidence>
<keyword evidence="1" id="KW-0472">Membrane</keyword>
<gene>
    <name evidence="2" type="ORF">O159_19360</name>
</gene>